<protein>
    <submittedName>
        <fullName evidence="1">Uncharacterized protein</fullName>
    </submittedName>
</protein>
<gene>
    <name evidence="1" type="ORF">SAMN05192574_104724</name>
</gene>
<accession>A0A1H8KQJ5</accession>
<dbReference type="RefSeq" id="WP_162996888.1">
    <property type="nucleotide sequence ID" value="NZ_FOCL01000004.1"/>
</dbReference>
<name>A0A1H8KQJ5_9SPHI</name>
<keyword evidence="2" id="KW-1185">Reference proteome</keyword>
<reference evidence="2" key="1">
    <citation type="submission" date="2016-10" db="EMBL/GenBank/DDBJ databases">
        <authorList>
            <person name="Varghese N."/>
            <person name="Submissions S."/>
        </authorList>
    </citation>
    <scope>NUCLEOTIDE SEQUENCE [LARGE SCALE GENOMIC DNA]</scope>
    <source>
        <strain evidence="2">Gh-48</strain>
    </source>
</reference>
<evidence type="ECO:0000313" key="2">
    <source>
        <dbReference type="Proteomes" id="UP000198942"/>
    </source>
</evidence>
<organism evidence="1 2">
    <name type="scientific">Mucilaginibacter gossypiicola</name>
    <dbReference type="NCBI Taxonomy" id="551995"/>
    <lineage>
        <taxon>Bacteria</taxon>
        <taxon>Pseudomonadati</taxon>
        <taxon>Bacteroidota</taxon>
        <taxon>Sphingobacteriia</taxon>
        <taxon>Sphingobacteriales</taxon>
        <taxon>Sphingobacteriaceae</taxon>
        <taxon>Mucilaginibacter</taxon>
    </lineage>
</organism>
<dbReference type="EMBL" id="FOCL01000004">
    <property type="protein sequence ID" value="SEN95164.1"/>
    <property type="molecule type" value="Genomic_DNA"/>
</dbReference>
<dbReference type="STRING" id="551995.SAMN05192574_104724"/>
<dbReference type="AlphaFoldDB" id="A0A1H8KQJ5"/>
<dbReference type="Proteomes" id="UP000198942">
    <property type="component" value="Unassembled WGS sequence"/>
</dbReference>
<evidence type="ECO:0000313" key="1">
    <source>
        <dbReference type="EMBL" id="SEN95164.1"/>
    </source>
</evidence>
<sequence>MKILKLIPKAKTVVESSVSKLFIDGDATIFAGTPRQFLKNNPKVFTPNNGFIA</sequence>
<proteinExistence type="predicted"/>